<dbReference type="Pfam" id="PF00111">
    <property type="entry name" value="Fer2"/>
    <property type="match status" value="1"/>
</dbReference>
<dbReference type="Gene3D" id="3.10.20.30">
    <property type="match status" value="1"/>
</dbReference>
<dbReference type="PANTHER" id="PTHR47354:SF1">
    <property type="entry name" value="CARNITINE MONOOXYGENASE REDUCTASE SUBUNIT"/>
    <property type="match status" value="1"/>
</dbReference>
<dbReference type="SUPFAM" id="SSF54292">
    <property type="entry name" value="2Fe-2S ferredoxin-like"/>
    <property type="match status" value="1"/>
</dbReference>
<accession>A0ABM6FDZ3</accession>
<organism evidence="9 10">
    <name type="scientific">Cupriavidus malaysiensis</name>
    <dbReference type="NCBI Taxonomy" id="367825"/>
    <lineage>
        <taxon>Bacteria</taxon>
        <taxon>Pseudomonadati</taxon>
        <taxon>Pseudomonadota</taxon>
        <taxon>Betaproteobacteria</taxon>
        <taxon>Burkholderiales</taxon>
        <taxon>Burkholderiaceae</taxon>
        <taxon>Cupriavidus</taxon>
    </lineage>
</organism>
<dbReference type="InterPro" id="IPR017938">
    <property type="entry name" value="Riboflavin_synthase-like_b-brl"/>
</dbReference>
<dbReference type="EMBL" id="CP017755">
    <property type="protein sequence ID" value="AOZ10044.1"/>
    <property type="molecule type" value="Genomic_DNA"/>
</dbReference>
<dbReference type="Proteomes" id="UP000177515">
    <property type="component" value="Chromosome 2"/>
</dbReference>
<dbReference type="PRINTS" id="PR00409">
    <property type="entry name" value="PHDIOXRDTASE"/>
</dbReference>
<sequence length="323" mass="33918">MELLVTALRREAEGVLGVELRDPAGAPLPAFVPGAHVDVAFPNGCTRQYSIASSAGDGSRYWLGIGLAPASRGGSRYAHERLRPGDRLQVGAPRALFQLDADAAGHLFIAGGIGITPILSMIRWCIDHQRSWRLLYCVRSRRHAAYLETLAPHAARCRLHADDEQGGPADLHASLRELPAGWHVYCCGPGAMMDAVSAGAGAAGVPAPAVHFERFAPPSAQGEAAEGGEGAGPADGAFEVALARQGGRFTVPAGQSILSVLEGHGLCLPSSCREGLCRSCEVPLLAGRADHRDYVLSEAEREANRSILICVSRAAGGELVLDL</sequence>
<dbReference type="PROSITE" id="PS51085">
    <property type="entry name" value="2FE2S_FER_2"/>
    <property type="match status" value="1"/>
</dbReference>
<dbReference type="PANTHER" id="PTHR47354">
    <property type="entry name" value="NADH OXIDOREDUCTASE HCR"/>
    <property type="match status" value="1"/>
</dbReference>
<evidence type="ECO:0000256" key="2">
    <source>
        <dbReference type="ARBA" id="ARBA00022714"/>
    </source>
</evidence>
<keyword evidence="10" id="KW-1185">Reference proteome</keyword>
<dbReference type="CDD" id="cd06185">
    <property type="entry name" value="PDR_like"/>
    <property type="match status" value="1"/>
</dbReference>
<dbReference type="RefSeq" id="WP_071072574.1">
    <property type="nucleotide sequence ID" value="NZ_CP017755.1"/>
</dbReference>
<dbReference type="CDD" id="cd00207">
    <property type="entry name" value="fer2"/>
    <property type="match status" value="1"/>
</dbReference>
<dbReference type="InterPro" id="IPR001041">
    <property type="entry name" value="2Fe-2S_ferredoxin-type"/>
</dbReference>
<dbReference type="InterPro" id="IPR054582">
    <property type="entry name" value="DmmA-like_N"/>
</dbReference>
<feature type="domain" description="FAD-binding FR-type" evidence="8">
    <location>
        <begin position="1"/>
        <end position="100"/>
    </location>
</feature>
<dbReference type="InterPro" id="IPR012675">
    <property type="entry name" value="Beta-grasp_dom_sf"/>
</dbReference>
<dbReference type="Gene3D" id="3.40.50.80">
    <property type="entry name" value="Nucleotide-binding domain of ferredoxin-NADP reductase (FNR) module"/>
    <property type="match status" value="1"/>
</dbReference>
<evidence type="ECO:0000256" key="1">
    <source>
        <dbReference type="ARBA" id="ARBA00022630"/>
    </source>
</evidence>
<keyword evidence="1" id="KW-0285">Flavoprotein</keyword>
<dbReference type="PROSITE" id="PS51384">
    <property type="entry name" value="FAD_FR"/>
    <property type="match status" value="1"/>
</dbReference>
<dbReference type="InterPro" id="IPR017927">
    <property type="entry name" value="FAD-bd_FR_type"/>
</dbReference>
<evidence type="ECO:0000256" key="5">
    <source>
        <dbReference type="ARBA" id="ARBA00023004"/>
    </source>
</evidence>
<gene>
    <name evidence="9" type="ORF">BKK80_30770</name>
</gene>
<keyword evidence="6" id="KW-0411">Iron-sulfur</keyword>
<evidence type="ECO:0000256" key="6">
    <source>
        <dbReference type="ARBA" id="ARBA00023014"/>
    </source>
</evidence>
<keyword evidence="4" id="KW-0560">Oxidoreductase</keyword>
<dbReference type="Pfam" id="PF22290">
    <property type="entry name" value="DmmA-like_N"/>
    <property type="match status" value="1"/>
</dbReference>
<keyword evidence="2" id="KW-0001">2Fe-2S</keyword>
<dbReference type="InterPro" id="IPR050415">
    <property type="entry name" value="MRET"/>
</dbReference>
<evidence type="ECO:0000259" key="8">
    <source>
        <dbReference type="PROSITE" id="PS51384"/>
    </source>
</evidence>
<keyword evidence="5" id="KW-0408">Iron</keyword>
<feature type="domain" description="2Fe-2S ferredoxin-type" evidence="7">
    <location>
        <begin position="238"/>
        <end position="323"/>
    </location>
</feature>
<evidence type="ECO:0000259" key="7">
    <source>
        <dbReference type="PROSITE" id="PS51085"/>
    </source>
</evidence>
<dbReference type="SUPFAM" id="SSF52343">
    <property type="entry name" value="Ferredoxin reductase-like, C-terminal NADP-linked domain"/>
    <property type="match status" value="1"/>
</dbReference>
<evidence type="ECO:0000256" key="4">
    <source>
        <dbReference type="ARBA" id="ARBA00023002"/>
    </source>
</evidence>
<name>A0ABM6FDZ3_9BURK</name>
<evidence type="ECO:0000256" key="3">
    <source>
        <dbReference type="ARBA" id="ARBA00022723"/>
    </source>
</evidence>
<proteinExistence type="predicted"/>
<dbReference type="Gene3D" id="2.40.30.10">
    <property type="entry name" value="Translation factors"/>
    <property type="match status" value="1"/>
</dbReference>
<dbReference type="InterPro" id="IPR039261">
    <property type="entry name" value="FNR_nucleotide-bd"/>
</dbReference>
<evidence type="ECO:0000313" key="9">
    <source>
        <dbReference type="EMBL" id="AOZ10044.1"/>
    </source>
</evidence>
<dbReference type="InterPro" id="IPR036010">
    <property type="entry name" value="2Fe-2S_ferredoxin-like_sf"/>
</dbReference>
<dbReference type="SUPFAM" id="SSF63380">
    <property type="entry name" value="Riboflavin synthase domain-like"/>
    <property type="match status" value="1"/>
</dbReference>
<reference evidence="9 10" key="1">
    <citation type="submission" date="2016-10" db="EMBL/GenBank/DDBJ databases">
        <title>Complete genome sequences of three Cupriavidus strains isolated from various Malaysian environments.</title>
        <authorList>
            <person name="Abdullah A.A.-A."/>
            <person name="Shafie N.A.H."/>
            <person name="Lau N.S."/>
        </authorList>
    </citation>
    <scope>NUCLEOTIDE SEQUENCE [LARGE SCALE GENOMIC DNA]</scope>
    <source>
        <strain evidence="9 10">USMAA1020</strain>
    </source>
</reference>
<protein>
    <submittedName>
        <fullName evidence="9">Oxidoreductase</fullName>
    </submittedName>
</protein>
<evidence type="ECO:0000313" key="10">
    <source>
        <dbReference type="Proteomes" id="UP000177515"/>
    </source>
</evidence>
<keyword evidence="3" id="KW-0479">Metal-binding</keyword>